<keyword evidence="1" id="KW-0732">Signal</keyword>
<dbReference type="EMBL" id="LR586016">
    <property type="protein sequence ID" value="VIP04400.1"/>
    <property type="molecule type" value="Genomic_DNA"/>
</dbReference>
<dbReference type="Pfam" id="PF02230">
    <property type="entry name" value="Abhydrolase_2"/>
    <property type="match status" value="1"/>
</dbReference>
<dbReference type="InterPro" id="IPR029058">
    <property type="entry name" value="AB_hydrolase_fold"/>
</dbReference>
<keyword evidence="3" id="KW-0378">Hydrolase</keyword>
<protein>
    <recommendedName>
        <fullName evidence="2">Phospholipase/carboxylesterase/thioesterase domain-containing protein</fullName>
    </recommendedName>
</protein>
<dbReference type="SUPFAM" id="SSF53474">
    <property type="entry name" value="alpha/beta-Hydrolases"/>
    <property type="match status" value="1"/>
</dbReference>
<evidence type="ECO:0000259" key="2">
    <source>
        <dbReference type="Pfam" id="PF02230"/>
    </source>
</evidence>
<dbReference type="PANTHER" id="PTHR43037:SF1">
    <property type="entry name" value="BLL1128 PROTEIN"/>
    <property type="match status" value="1"/>
</dbReference>
<sequence>MPRSNLSWQLSRPAEGYYSSELRSRPSLPVRTFLPVGYEPNYPYPLLVFFHGQGSNEDQILRLAPRLSRRNYICISVRGPEILGHKADGRGSYGWGTEGQFDAETESYVLSAIEQTQRSYHIHSERIFLAGFCEGATPAYRLGLSMPDRIGGIIALNGRLPKATTSSPLFRLPEIRNLPVFLGHGIANSVVPLTHAKQDFRLLYSAGVDVTLRTYPTNHKLHTTMLGDIDQWIIDRVNAELDQLIID</sequence>
<dbReference type="GO" id="GO:0016787">
    <property type="term" value="F:hydrolase activity"/>
    <property type="evidence" value="ECO:0007669"/>
    <property type="project" value="UniProtKB-KW"/>
</dbReference>
<gene>
    <name evidence="3" type="ORF">GMBLW1_47930</name>
</gene>
<feature type="domain" description="Phospholipase/carboxylesterase/thioesterase" evidence="2">
    <location>
        <begin position="45"/>
        <end position="233"/>
    </location>
</feature>
<dbReference type="InParanoid" id="A0A6C2YRV6"/>
<dbReference type="PANTHER" id="PTHR43037">
    <property type="entry name" value="UNNAMED PRODUCT-RELATED"/>
    <property type="match status" value="1"/>
</dbReference>
<dbReference type="RefSeq" id="WP_162659488.1">
    <property type="nucleotide sequence ID" value="NZ_LR593887.1"/>
</dbReference>
<evidence type="ECO:0000313" key="3">
    <source>
        <dbReference type="EMBL" id="VIP04400.1"/>
    </source>
</evidence>
<name>A0A6C2YRV6_9BACT</name>
<keyword evidence="4" id="KW-1185">Reference proteome</keyword>
<organism evidence="3">
    <name type="scientific">Tuwongella immobilis</name>
    <dbReference type="NCBI Taxonomy" id="692036"/>
    <lineage>
        <taxon>Bacteria</taxon>
        <taxon>Pseudomonadati</taxon>
        <taxon>Planctomycetota</taxon>
        <taxon>Planctomycetia</taxon>
        <taxon>Gemmatales</taxon>
        <taxon>Gemmataceae</taxon>
        <taxon>Tuwongella</taxon>
    </lineage>
</organism>
<dbReference type="Gene3D" id="3.40.50.1820">
    <property type="entry name" value="alpha/beta hydrolase"/>
    <property type="match status" value="1"/>
</dbReference>
<evidence type="ECO:0000313" key="4">
    <source>
        <dbReference type="Proteomes" id="UP000464378"/>
    </source>
</evidence>
<reference evidence="3" key="1">
    <citation type="submission" date="2019-04" db="EMBL/GenBank/DDBJ databases">
        <authorList>
            <consortium name="Science for Life Laboratories"/>
        </authorList>
    </citation>
    <scope>NUCLEOTIDE SEQUENCE</scope>
    <source>
        <strain evidence="3">MBLW1</strain>
    </source>
</reference>
<evidence type="ECO:0000256" key="1">
    <source>
        <dbReference type="ARBA" id="ARBA00022729"/>
    </source>
</evidence>
<proteinExistence type="predicted"/>
<dbReference type="KEGG" id="tim:GMBLW1_47930"/>
<dbReference type="EMBL" id="LR593887">
    <property type="protein sequence ID" value="VTS06162.1"/>
    <property type="molecule type" value="Genomic_DNA"/>
</dbReference>
<dbReference type="InterPro" id="IPR050955">
    <property type="entry name" value="Plant_Biomass_Hydrol_Est"/>
</dbReference>
<dbReference type="InterPro" id="IPR003140">
    <property type="entry name" value="PLipase/COase/thioEstase"/>
</dbReference>
<accession>A0A6C2YRV6</accession>
<dbReference type="Proteomes" id="UP000464378">
    <property type="component" value="Chromosome"/>
</dbReference>
<dbReference type="AlphaFoldDB" id="A0A6C2YRV6"/>